<dbReference type="InterPro" id="IPR000835">
    <property type="entry name" value="HTH_MarR-typ"/>
</dbReference>
<dbReference type="SMART" id="SM00347">
    <property type="entry name" value="HTH_MARR"/>
    <property type="match status" value="1"/>
</dbReference>
<feature type="domain" description="HTH marR-type" evidence="1">
    <location>
        <begin position="21"/>
        <end position="153"/>
    </location>
</feature>
<dbReference type="PANTHER" id="PTHR33164">
    <property type="entry name" value="TRANSCRIPTIONAL REGULATOR, MARR FAMILY"/>
    <property type="match status" value="1"/>
</dbReference>
<dbReference type="PROSITE" id="PS50995">
    <property type="entry name" value="HTH_MARR_2"/>
    <property type="match status" value="1"/>
</dbReference>
<evidence type="ECO:0000313" key="2">
    <source>
        <dbReference type="EMBL" id="MEI1251596.1"/>
    </source>
</evidence>
<dbReference type="PRINTS" id="PR00598">
    <property type="entry name" value="HTHMARR"/>
</dbReference>
<dbReference type="InterPro" id="IPR036388">
    <property type="entry name" value="WH-like_DNA-bd_sf"/>
</dbReference>
<proteinExistence type="predicted"/>
<evidence type="ECO:0000313" key="3">
    <source>
        <dbReference type="Proteomes" id="UP001531129"/>
    </source>
</evidence>
<comment type="caution">
    <text evidence="2">The sequence shown here is derived from an EMBL/GenBank/DDBJ whole genome shotgun (WGS) entry which is preliminary data.</text>
</comment>
<name>A0ABU8CS87_9HYPH</name>
<reference evidence="2 3" key="1">
    <citation type="submission" date="2024-01" db="EMBL/GenBank/DDBJ databases">
        <title>Draft genome sequences of three bacterial strains isolated from Acacia saligna represent a potential new species within the genus Rhizobium.</title>
        <authorList>
            <person name="Tambong J.T."/>
            <person name="Mnasri B."/>
        </authorList>
    </citation>
    <scope>NUCLEOTIDE SEQUENCE [LARGE SCALE GENOMIC DNA]</scope>
    <source>
        <strain evidence="2 3">1AS12I</strain>
    </source>
</reference>
<dbReference type="RefSeq" id="WP_335914999.1">
    <property type="nucleotide sequence ID" value="NZ_JBAMYB010000017.1"/>
</dbReference>
<evidence type="ECO:0000259" key="1">
    <source>
        <dbReference type="PROSITE" id="PS50995"/>
    </source>
</evidence>
<dbReference type="Gene3D" id="1.10.10.10">
    <property type="entry name" value="Winged helix-like DNA-binding domain superfamily/Winged helix DNA-binding domain"/>
    <property type="match status" value="1"/>
</dbReference>
<accession>A0ABU8CS87</accession>
<gene>
    <name evidence="2" type="ORF">V8Q02_26885</name>
</gene>
<dbReference type="PANTHER" id="PTHR33164:SF89">
    <property type="entry name" value="MARR FAMILY REGULATORY PROTEIN"/>
    <property type="match status" value="1"/>
</dbReference>
<dbReference type="EMBL" id="JBAMYC010000017">
    <property type="protein sequence ID" value="MEI1251596.1"/>
    <property type="molecule type" value="Genomic_DNA"/>
</dbReference>
<dbReference type="Pfam" id="PF01047">
    <property type="entry name" value="MarR"/>
    <property type="match status" value="1"/>
</dbReference>
<dbReference type="SUPFAM" id="SSF46785">
    <property type="entry name" value="Winged helix' DNA-binding domain"/>
    <property type="match status" value="1"/>
</dbReference>
<dbReference type="InterPro" id="IPR039422">
    <property type="entry name" value="MarR/SlyA-like"/>
</dbReference>
<keyword evidence="3" id="KW-1185">Reference proteome</keyword>
<protein>
    <submittedName>
        <fullName evidence="2">MarR family transcriptional regulator</fullName>
    </submittedName>
</protein>
<dbReference type="InterPro" id="IPR036390">
    <property type="entry name" value="WH_DNA-bd_sf"/>
</dbReference>
<sequence length="153" mass="17200">MTGTTKIKAKPTKRQLPRQLEDFVGYHLRRASALNMQDVTNALATVGQRPSGFSVACIINEQPGITSADICRTLGLQRANIVPLLDELSGAGYIGRVDDERDKRVQRLYLTDAGYDALETWHELVLSHEERVLAKLSPSERETLRELLVKIWN</sequence>
<dbReference type="Proteomes" id="UP001531129">
    <property type="component" value="Unassembled WGS sequence"/>
</dbReference>
<organism evidence="2 3">
    <name type="scientific">Rhizobium aouanii</name>
    <dbReference type="NCBI Taxonomy" id="3118145"/>
    <lineage>
        <taxon>Bacteria</taxon>
        <taxon>Pseudomonadati</taxon>
        <taxon>Pseudomonadota</taxon>
        <taxon>Alphaproteobacteria</taxon>
        <taxon>Hyphomicrobiales</taxon>
        <taxon>Rhizobiaceae</taxon>
        <taxon>Rhizobium/Agrobacterium group</taxon>
        <taxon>Rhizobium</taxon>
    </lineage>
</organism>